<reference evidence="2 3" key="1">
    <citation type="submission" date="2024-01" db="EMBL/GenBank/DDBJ databases">
        <title>Characterization of antibiotic resistant novel bacterial strains and their environmental applications.</title>
        <authorList>
            <person name="Manzoor S."/>
            <person name="Abbas S."/>
            <person name="Arshad M."/>
            <person name="Ahmed I."/>
        </authorList>
    </citation>
    <scope>NUCLEOTIDE SEQUENCE [LARGE SCALE GENOMIC DNA]</scope>
    <source>
        <strain evidence="2 3">NCCP-602</strain>
    </source>
</reference>
<dbReference type="Proteomes" id="UP001498238">
    <property type="component" value="Unassembled WGS sequence"/>
</dbReference>
<evidence type="ECO:0000313" key="3">
    <source>
        <dbReference type="Proteomes" id="UP001498238"/>
    </source>
</evidence>
<dbReference type="InterPro" id="IPR011944">
    <property type="entry name" value="Steroid_delta5-4_isomerase"/>
</dbReference>
<sequence length="130" mass="14515">MLAQMVEAWDDGDAENYASYFTTDATYVTFLGSVSKGRSAIASDHEPVLTRFQKGSRMRVQVTSIRFIGDDVAIILSEGGVSKGRNVPLNKVQTFVFERQADDTWLCAAFQNSKKNKLMGWLTSRNERPA</sequence>
<dbReference type="InterPro" id="IPR027843">
    <property type="entry name" value="DUF4440"/>
</dbReference>
<gene>
    <name evidence="2" type="ORF">NCCP602_30190</name>
</gene>
<dbReference type="Gene3D" id="3.10.450.50">
    <property type="match status" value="1"/>
</dbReference>
<proteinExistence type="predicted"/>
<organism evidence="2 3">
    <name type="scientific">Brevibacterium metallidurans</name>
    <dbReference type="NCBI Taxonomy" id="1482676"/>
    <lineage>
        <taxon>Bacteria</taxon>
        <taxon>Bacillati</taxon>
        <taxon>Actinomycetota</taxon>
        <taxon>Actinomycetes</taxon>
        <taxon>Micrococcales</taxon>
        <taxon>Brevibacteriaceae</taxon>
        <taxon>Brevibacterium</taxon>
    </lineage>
</organism>
<dbReference type="EMBL" id="BAAAAF010000015">
    <property type="protein sequence ID" value="GAA0037058.1"/>
    <property type="molecule type" value="Genomic_DNA"/>
</dbReference>
<dbReference type="NCBIfam" id="TIGR02246">
    <property type="entry name" value="SgcJ/EcaC family oxidoreductase"/>
    <property type="match status" value="1"/>
</dbReference>
<comment type="caution">
    <text evidence="2">The sequence shown here is derived from an EMBL/GenBank/DDBJ whole genome shotgun (WGS) entry which is preliminary data.</text>
</comment>
<accession>A0ABN0SRR5</accession>
<feature type="domain" description="DUF4440" evidence="1">
    <location>
        <begin position="3"/>
        <end position="106"/>
    </location>
</feature>
<protein>
    <recommendedName>
        <fullName evidence="1">DUF4440 domain-containing protein</fullName>
    </recommendedName>
</protein>
<dbReference type="Pfam" id="PF14534">
    <property type="entry name" value="DUF4440"/>
    <property type="match status" value="1"/>
</dbReference>
<evidence type="ECO:0000259" key="1">
    <source>
        <dbReference type="Pfam" id="PF14534"/>
    </source>
</evidence>
<evidence type="ECO:0000313" key="2">
    <source>
        <dbReference type="EMBL" id="GAA0037058.1"/>
    </source>
</evidence>
<dbReference type="SUPFAM" id="SSF54427">
    <property type="entry name" value="NTF2-like"/>
    <property type="match status" value="1"/>
</dbReference>
<dbReference type="InterPro" id="IPR032710">
    <property type="entry name" value="NTF2-like_dom_sf"/>
</dbReference>
<keyword evidence="3" id="KW-1185">Reference proteome</keyword>
<name>A0ABN0SRR5_9MICO</name>